<reference evidence="1" key="1">
    <citation type="submission" date="2022-12" db="EMBL/GenBank/DDBJ databases">
        <authorList>
            <person name="Brejova B."/>
        </authorList>
    </citation>
    <scope>NUCLEOTIDE SEQUENCE</scope>
</reference>
<dbReference type="Proteomes" id="UP001152885">
    <property type="component" value="Unassembled WGS sequence"/>
</dbReference>
<sequence length="237" mass="27815">MSLNQFYHDLKFKFDIHRIESRLKHYSLNDNPRIIKEKQQDQSLISLRTYPKEKYKDSSNFLKNSSTLQQDYLLLEEVTRTIRDQEIIRDQTRDLNEENLFSTFQIDLNVEISNDENVNDQDEEDEKPKNKLYDFFVSNMNKLKGGTTEKETTPLVEEKVQEPPVKEPPQIWKMVLNDVSLSAARLSTGSSSIPIINNTNIRGDFTRNNTPTSNEINNENDDIFAINLQQAKNKYYK</sequence>
<organism evidence="1 2">
    <name type="scientific">Candida verbasci</name>
    <dbReference type="NCBI Taxonomy" id="1227364"/>
    <lineage>
        <taxon>Eukaryota</taxon>
        <taxon>Fungi</taxon>
        <taxon>Dikarya</taxon>
        <taxon>Ascomycota</taxon>
        <taxon>Saccharomycotina</taxon>
        <taxon>Pichiomycetes</taxon>
        <taxon>Debaryomycetaceae</taxon>
        <taxon>Candida/Lodderomyces clade</taxon>
        <taxon>Candida</taxon>
    </lineage>
</organism>
<protein>
    <submittedName>
        <fullName evidence="1">Uncharacterized protein</fullName>
    </submittedName>
</protein>
<keyword evidence="2" id="KW-1185">Reference proteome</keyword>
<comment type="caution">
    <text evidence="1">The sequence shown here is derived from an EMBL/GenBank/DDBJ whole genome shotgun (WGS) entry which is preliminary data.</text>
</comment>
<name>A0A9W4U0N4_9ASCO</name>
<dbReference type="EMBL" id="CANTUO010000005">
    <property type="protein sequence ID" value="CAI5759810.1"/>
    <property type="molecule type" value="Genomic_DNA"/>
</dbReference>
<evidence type="ECO:0000313" key="1">
    <source>
        <dbReference type="EMBL" id="CAI5759810.1"/>
    </source>
</evidence>
<evidence type="ECO:0000313" key="2">
    <source>
        <dbReference type="Proteomes" id="UP001152885"/>
    </source>
</evidence>
<proteinExistence type="predicted"/>
<accession>A0A9W4U0N4</accession>
<dbReference type="AlphaFoldDB" id="A0A9W4U0N4"/>
<dbReference type="OrthoDB" id="4015084at2759"/>
<gene>
    <name evidence="1" type="ORF">CANVERA_P4322</name>
</gene>